<evidence type="ECO:0000259" key="16">
    <source>
        <dbReference type="Pfam" id="PF07715"/>
    </source>
</evidence>
<dbReference type="InterPro" id="IPR036942">
    <property type="entry name" value="Beta-barrel_TonB_sf"/>
</dbReference>
<evidence type="ECO:0000256" key="4">
    <source>
        <dbReference type="ARBA" id="ARBA00022496"/>
    </source>
</evidence>
<feature type="short sequence motif" description="TonB C-terminal box" evidence="13">
    <location>
        <begin position="758"/>
        <end position="775"/>
    </location>
</feature>
<reference evidence="17 18" key="1">
    <citation type="submission" date="2017-09" db="EMBL/GenBank/DDBJ databases">
        <title>The Catabolism of 3,6-Dichlorosalicylic acid is Initiated by the Cytochrome P450 Monooxygenase DsmABC in Rhizorhabdus dicambivorans Ndbn-20.</title>
        <authorList>
            <person name="Na L."/>
        </authorList>
    </citation>
    <scope>NUCLEOTIDE SEQUENCE [LARGE SCALE GENOMIC DNA]</scope>
    <source>
        <strain evidence="17 18">Ndbn-20m</strain>
    </source>
</reference>
<dbReference type="InterPro" id="IPR010917">
    <property type="entry name" value="TonB_rcpt_CS"/>
</dbReference>
<comment type="subcellular location">
    <subcellularLocation>
        <location evidence="1 12">Cell outer membrane</location>
        <topology evidence="1 12">Multi-pass membrane protein</topology>
    </subcellularLocation>
</comment>
<dbReference type="KEGG" id="rdi:CMV14_07100"/>
<keyword evidence="9 14" id="KW-0798">TonB box</keyword>
<keyword evidence="8" id="KW-0406">Ion transport</keyword>
<dbReference type="PANTHER" id="PTHR32552">
    <property type="entry name" value="FERRICHROME IRON RECEPTOR-RELATED"/>
    <property type="match status" value="1"/>
</dbReference>
<dbReference type="Pfam" id="PF07715">
    <property type="entry name" value="Plug"/>
    <property type="match status" value="1"/>
</dbReference>
<keyword evidence="11 12" id="KW-0998">Cell outer membrane</keyword>
<dbReference type="SUPFAM" id="SSF56935">
    <property type="entry name" value="Porins"/>
    <property type="match status" value="1"/>
</dbReference>
<evidence type="ECO:0000256" key="13">
    <source>
        <dbReference type="PROSITE-ProRule" id="PRU10144"/>
    </source>
</evidence>
<sequence length="775" mass="83074">MALTGGDSMKLISPASLFCGVSTLVLALPAYGQGAAPGQAAAVVARDTVEDIVVTATRRSERLQDVPLAISAITGDQMARRSIMNTTDVVTAVPNMYGSPTNGLRGGTFMFLRGLGTTSPMAFLDPAVSNYVDEVLRPRQNNSTTNFSDIDRIEVLRGPQGTTFGRNSTGGALSITTKKPSPEFQGDVSVTYGSYDEHILRGMINVPLSDSFMIRATGFYDKADGWLTNLTRGDKLMGKKLYGGRVAIRLLPSDGITWDASAEHSRSYGLEIRSFAGQPKITRLEGVLTGGTNDVVADALANRGLRGNVYSTSLASNLAIDLGGADLSLITGYNEFHSPFVYDGSGLSLTSTTATPVPAYQIGDLRGDNFTQEVKITGKLVEDRLTYVAGLFYLTEKDDFILSATANRVVTCSPGSFGDGQVVCPNGQRGYYTTRRGIQKVDSFAGYAQFDFELTPTLTLTGGARYTAEKKTLDAVPVSLGGLAAGGPLTADLVRYGVDTKLKSSILTPKAIIRWKPSGSQMYYASYSQGFKSGGFNLGPTPATSNSLKPEKTRTYEIGGKVELLDRRLTLSGDAFYQLTDNLQLSYSAPNFLVANGAPLPVTKNTGDIRTRGLELEFTAVPFRNLELFGGAAVQGGHYHRVNPDAASFTTAAGVFVKGVDLTNKLVYLPARTFNIGATYEIPADGLAGHFSLTADFRYQSGSWRLATNQVTPIKGYSGPFEVLNLSAGFTMDNGLRLSVECRNCTDNQRIIGTTSSSYYYADPRQILASVGFKF</sequence>
<keyword evidence="17" id="KW-0675">Receptor</keyword>
<keyword evidence="5 12" id="KW-0812">Transmembrane</keyword>
<keyword evidence="4" id="KW-0410">Iron transport</keyword>
<dbReference type="PROSITE" id="PS01156">
    <property type="entry name" value="TONB_DEPENDENT_REC_2"/>
    <property type="match status" value="1"/>
</dbReference>
<keyword evidence="18" id="KW-1185">Reference proteome</keyword>
<dbReference type="Pfam" id="PF00593">
    <property type="entry name" value="TonB_dep_Rec_b-barrel"/>
    <property type="match status" value="1"/>
</dbReference>
<comment type="caution">
    <text evidence="17">The sequence shown here is derived from an EMBL/GenBank/DDBJ whole genome shotgun (WGS) entry which is preliminary data.</text>
</comment>
<organism evidence="17 18">
    <name type="scientific">Rhizorhabdus dicambivorans</name>
    <dbReference type="NCBI Taxonomy" id="1850238"/>
    <lineage>
        <taxon>Bacteria</taxon>
        <taxon>Pseudomonadati</taxon>
        <taxon>Pseudomonadota</taxon>
        <taxon>Alphaproteobacteria</taxon>
        <taxon>Sphingomonadales</taxon>
        <taxon>Sphingomonadaceae</taxon>
        <taxon>Rhizorhabdus</taxon>
    </lineage>
</organism>
<evidence type="ECO:0000256" key="6">
    <source>
        <dbReference type="ARBA" id="ARBA00022729"/>
    </source>
</evidence>
<keyword evidence="3 12" id="KW-1134">Transmembrane beta strand</keyword>
<dbReference type="OrthoDB" id="7455607at2"/>
<evidence type="ECO:0000259" key="15">
    <source>
        <dbReference type="Pfam" id="PF00593"/>
    </source>
</evidence>
<dbReference type="GO" id="GO:0006826">
    <property type="term" value="P:iron ion transport"/>
    <property type="evidence" value="ECO:0007669"/>
    <property type="project" value="UniProtKB-KW"/>
</dbReference>
<dbReference type="InterPro" id="IPR039426">
    <property type="entry name" value="TonB-dep_rcpt-like"/>
</dbReference>
<dbReference type="EMBL" id="NWUF01000007">
    <property type="protein sequence ID" value="PCE42543.1"/>
    <property type="molecule type" value="Genomic_DNA"/>
</dbReference>
<dbReference type="InterPro" id="IPR000531">
    <property type="entry name" value="Beta-barrel_TonB"/>
</dbReference>
<keyword evidence="6" id="KW-0732">Signal</keyword>
<evidence type="ECO:0000256" key="10">
    <source>
        <dbReference type="ARBA" id="ARBA00023136"/>
    </source>
</evidence>
<feature type="domain" description="TonB-dependent receptor-like beta-barrel" evidence="15">
    <location>
        <begin position="306"/>
        <end position="744"/>
    </location>
</feature>
<dbReference type="GO" id="GO:0009279">
    <property type="term" value="C:cell outer membrane"/>
    <property type="evidence" value="ECO:0007669"/>
    <property type="project" value="UniProtKB-SubCell"/>
</dbReference>
<evidence type="ECO:0000256" key="12">
    <source>
        <dbReference type="PROSITE-ProRule" id="PRU01360"/>
    </source>
</evidence>
<comment type="similarity">
    <text evidence="12 14">Belongs to the TonB-dependent receptor family.</text>
</comment>
<evidence type="ECO:0000256" key="1">
    <source>
        <dbReference type="ARBA" id="ARBA00004571"/>
    </source>
</evidence>
<evidence type="ECO:0000256" key="8">
    <source>
        <dbReference type="ARBA" id="ARBA00023065"/>
    </source>
</evidence>
<keyword evidence="7" id="KW-0408">Iron</keyword>
<dbReference type="AlphaFoldDB" id="A0A2A4FWG1"/>
<accession>A0A2A4FWG1</accession>
<dbReference type="PANTHER" id="PTHR32552:SF81">
    <property type="entry name" value="TONB-DEPENDENT OUTER MEMBRANE RECEPTOR"/>
    <property type="match status" value="1"/>
</dbReference>
<dbReference type="Gene3D" id="2.40.170.20">
    <property type="entry name" value="TonB-dependent receptor, beta-barrel domain"/>
    <property type="match status" value="1"/>
</dbReference>
<evidence type="ECO:0000256" key="2">
    <source>
        <dbReference type="ARBA" id="ARBA00022448"/>
    </source>
</evidence>
<feature type="domain" description="TonB-dependent receptor plug" evidence="16">
    <location>
        <begin position="63"/>
        <end position="172"/>
    </location>
</feature>
<evidence type="ECO:0000256" key="11">
    <source>
        <dbReference type="ARBA" id="ARBA00023237"/>
    </source>
</evidence>
<evidence type="ECO:0000256" key="14">
    <source>
        <dbReference type="RuleBase" id="RU003357"/>
    </source>
</evidence>
<keyword evidence="10 12" id="KW-0472">Membrane</keyword>
<evidence type="ECO:0000313" key="18">
    <source>
        <dbReference type="Proteomes" id="UP000218934"/>
    </source>
</evidence>
<evidence type="ECO:0000313" key="17">
    <source>
        <dbReference type="EMBL" id="PCE42543.1"/>
    </source>
</evidence>
<dbReference type="InterPro" id="IPR012910">
    <property type="entry name" value="Plug_dom"/>
</dbReference>
<proteinExistence type="inferred from homology"/>
<evidence type="ECO:0000256" key="5">
    <source>
        <dbReference type="ARBA" id="ARBA00022692"/>
    </source>
</evidence>
<evidence type="ECO:0000256" key="3">
    <source>
        <dbReference type="ARBA" id="ARBA00022452"/>
    </source>
</evidence>
<dbReference type="Proteomes" id="UP000218934">
    <property type="component" value="Unassembled WGS sequence"/>
</dbReference>
<protein>
    <submittedName>
        <fullName evidence="17">TonB-dependent receptor</fullName>
    </submittedName>
</protein>
<name>A0A2A4FWG1_9SPHN</name>
<gene>
    <name evidence="17" type="ORF">COO09_08980</name>
</gene>
<dbReference type="CDD" id="cd01347">
    <property type="entry name" value="ligand_gated_channel"/>
    <property type="match status" value="1"/>
</dbReference>
<dbReference type="PROSITE" id="PS52016">
    <property type="entry name" value="TONB_DEPENDENT_REC_3"/>
    <property type="match status" value="1"/>
</dbReference>
<keyword evidence="2 12" id="KW-0813">Transport</keyword>
<evidence type="ECO:0000256" key="9">
    <source>
        <dbReference type="ARBA" id="ARBA00023077"/>
    </source>
</evidence>
<evidence type="ECO:0000256" key="7">
    <source>
        <dbReference type="ARBA" id="ARBA00023004"/>
    </source>
</evidence>